<organism evidence="8">
    <name type="scientific">Prunus dulcis</name>
    <name type="common">Almond</name>
    <name type="synonym">Amygdalus dulcis</name>
    <dbReference type="NCBI Taxonomy" id="3755"/>
    <lineage>
        <taxon>Eukaryota</taxon>
        <taxon>Viridiplantae</taxon>
        <taxon>Streptophyta</taxon>
        <taxon>Embryophyta</taxon>
        <taxon>Tracheophyta</taxon>
        <taxon>Spermatophyta</taxon>
        <taxon>Magnoliopsida</taxon>
        <taxon>eudicotyledons</taxon>
        <taxon>Gunneridae</taxon>
        <taxon>Pentapetalae</taxon>
        <taxon>rosids</taxon>
        <taxon>fabids</taxon>
        <taxon>Rosales</taxon>
        <taxon>Rosaceae</taxon>
        <taxon>Amygdaloideae</taxon>
        <taxon>Amygdaleae</taxon>
        <taxon>Prunus</taxon>
    </lineage>
</organism>
<feature type="transmembrane region" description="Helical" evidence="6">
    <location>
        <begin position="1028"/>
        <end position="1048"/>
    </location>
</feature>
<dbReference type="InterPro" id="IPR037185">
    <property type="entry name" value="EmrE-like"/>
</dbReference>
<dbReference type="GO" id="GO:0016020">
    <property type="term" value="C:membrane"/>
    <property type="evidence" value="ECO:0007669"/>
    <property type="project" value="UniProtKB-SubCell"/>
</dbReference>
<sequence length="1108" mass="120855">MSMLIWFDVLEMVLEFRAWRSAVPFAAMVMVECAEVGVSTISKVAMSRGMSHFVFIVYYNALGTLMLLPYFIFQRNKRAPLSFKLICRFFLLGLIGSSGKILFFAGVKSSSPTLAAAMANLTPIFTFLLAIIFRMEKLDLRKPTSHAKSLGTIVSVLGALIVTLYKGPALLKPSSSPSGLTHHQPRLSQRSNWIFGGLLLAIQCLVSSTWNIAQAAAVKDYPEEMTIVFFYTLFLTCQCSVISLIVERNPDAWKLKPGIEMIAIVYAAFFVSVFRIGVHVWCLHKKGPVYVAMFKPLGIAIAVAMVVLFLGDALYLGSVIGSFVIALGFYTVICAQIKEKRMALDNGAQILEPSTQTTPLLQSSSINQRERERDGMEVNSPRCSACRSHADSGVHQRGLKRLIQGSHLKRVSYYVFIVYSNAIATLVLLPLFFIFRRTGLPSFNLSLLSKVFLLGLIGFLADICGYKGLNYSSPTLSSAMSNLTPAFTFILAVFFRMEKLAFRSSSTQAKIMGTLVSISGALVVVLYKGPTILSTASTVLSPPSAVLGTSEKNWVVGGLLLAVQYLLSSTWYILQTHVMKTYPAEIVLVFLFNLCGTIISAPVCLIAETNLSAWRLRPGIALVAIICSGCLGSSFSSLVHTWGLHLKGPVFISIFKPLSIAIAAAFSVIFLGDALSLGSVVGAIILSMGFYAVIWGKAKEDEMSEDCRFESSRALPIAIGKTPLLESPKVENIERERERERERAEMAGRSCYTDALPFMAMVTMECTNVGLNTLFKAATLRGMSYHVFVVYSYSVAALFLLPAPFISNRSRVLPPLNFSIMSKVLLLGLIGSSSQIMGYTGINFSSPTLASAISNLVPAFTFILAIIFRMESAALRSRSSQAKILGTIVSLAGAFVVTLYKGPPIVFPHQSPSISLHQPLLNATTPTNSNWVLGGLLLTAEYILVPLWYIVQAQIMKEYPNELTVIFFYNVCVGVVAGVVALITEPNSSAWKLRPNVALVSILCSGLFGSFLNNTVHTWALRLKGPVYVTMFKPLSMAIAVAMGVIFLGDTLHLGSLVGATIISIGFYTVLWGKAKEEAVEDSVADSLEAPSAHKAPLLQKYTKNDKM</sequence>
<feature type="transmembrane region" description="Helical" evidence="6">
    <location>
        <begin position="225"/>
        <end position="246"/>
    </location>
</feature>
<feature type="transmembrane region" description="Helical" evidence="6">
    <location>
        <begin position="586"/>
        <end position="607"/>
    </location>
</feature>
<feature type="transmembrane region" description="Helical" evidence="6">
    <location>
        <begin position="931"/>
        <end position="951"/>
    </location>
</feature>
<feature type="transmembrane region" description="Helical" evidence="6">
    <location>
        <begin position="554"/>
        <end position="574"/>
    </location>
</feature>
<feature type="transmembrane region" description="Helical" evidence="6">
    <location>
        <begin position="193"/>
        <end position="213"/>
    </location>
</feature>
<evidence type="ECO:0000256" key="5">
    <source>
        <dbReference type="ARBA" id="ARBA00023136"/>
    </source>
</evidence>
<comment type="subcellular location">
    <subcellularLocation>
        <location evidence="1">Membrane</location>
        <topology evidence="1">Multi-pass membrane protein</topology>
    </subcellularLocation>
</comment>
<reference evidence="8" key="1">
    <citation type="journal article" date="2019" name="Science">
        <title>Mutation of a bHLH transcription factor allowed almond domestication.</title>
        <authorList>
            <person name="Sanchez-Perez R."/>
            <person name="Pavan S."/>
            <person name="Mazzeo R."/>
            <person name="Moldovan C."/>
            <person name="Aiese Cigliano R."/>
            <person name="Del Cueto J."/>
            <person name="Ricciardi F."/>
            <person name="Lotti C."/>
            <person name="Ricciardi L."/>
            <person name="Dicenta F."/>
            <person name="Lopez-Marques R.L."/>
            <person name="Lindberg Moller B."/>
        </authorList>
    </citation>
    <scope>NUCLEOTIDE SEQUENCE</scope>
</reference>
<comment type="similarity">
    <text evidence="2">Belongs to the drug/metabolite transporter (DMT) superfamily. Plant drug/metabolite exporter (P-DME) (TC 2.A.7.4) family.</text>
</comment>
<keyword evidence="4 6" id="KW-1133">Transmembrane helix</keyword>
<feature type="transmembrane region" description="Helical" evidence="6">
    <location>
        <begin position="963"/>
        <end position="984"/>
    </location>
</feature>
<dbReference type="GO" id="GO:0022857">
    <property type="term" value="F:transmembrane transporter activity"/>
    <property type="evidence" value="ECO:0007669"/>
    <property type="project" value="InterPro"/>
</dbReference>
<feature type="transmembrane region" description="Helical" evidence="6">
    <location>
        <begin position="53"/>
        <end position="73"/>
    </location>
</feature>
<protein>
    <submittedName>
        <fullName evidence="8">Nodulin MtN21 /EamA-like transporter family protein</fullName>
    </submittedName>
</protein>
<evidence type="ECO:0000256" key="2">
    <source>
        <dbReference type="ARBA" id="ARBA00007635"/>
    </source>
</evidence>
<feature type="transmembrane region" description="Helical" evidence="6">
    <location>
        <begin position="848"/>
        <end position="870"/>
    </location>
</feature>
<dbReference type="AlphaFoldDB" id="A0A4Y1R8D5"/>
<feature type="domain" description="EamA" evidence="7">
    <location>
        <begin position="949"/>
        <end position="1071"/>
    </location>
</feature>
<feature type="transmembrane region" description="Helical" evidence="6">
    <location>
        <begin position="315"/>
        <end position="333"/>
    </location>
</feature>
<feature type="transmembrane region" description="Helical" evidence="6">
    <location>
        <begin position="1054"/>
        <end position="1073"/>
    </location>
</feature>
<feature type="transmembrane region" description="Helical" evidence="6">
    <location>
        <begin position="411"/>
        <end position="435"/>
    </location>
</feature>
<dbReference type="InterPro" id="IPR000620">
    <property type="entry name" value="EamA_dom"/>
</dbReference>
<feature type="domain" description="EamA" evidence="7">
    <location>
        <begin position="769"/>
        <end position="898"/>
    </location>
</feature>
<keyword evidence="3 6" id="KW-0812">Transmembrane</keyword>
<feature type="domain" description="EamA" evidence="7">
    <location>
        <begin position="39"/>
        <end position="163"/>
    </location>
</feature>
<feature type="transmembrane region" description="Helical" evidence="6">
    <location>
        <begin position="478"/>
        <end position="497"/>
    </location>
</feature>
<accession>A0A4Y1R8D5</accession>
<evidence type="ECO:0000259" key="7">
    <source>
        <dbReference type="Pfam" id="PF00892"/>
    </source>
</evidence>
<evidence type="ECO:0000256" key="4">
    <source>
        <dbReference type="ARBA" id="ARBA00022989"/>
    </source>
</evidence>
<evidence type="ECO:0000313" key="8">
    <source>
        <dbReference type="EMBL" id="BBH00382.1"/>
    </source>
</evidence>
<evidence type="ECO:0000256" key="1">
    <source>
        <dbReference type="ARBA" id="ARBA00004141"/>
    </source>
</evidence>
<feature type="transmembrane region" description="Helical" evidence="6">
    <location>
        <begin position="258"/>
        <end position="277"/>
    </location>
</feature>
<feature type="transmembrane region" description="Helical" evidence="6">
    <location>
        <begin position="996"/>
        <end position="1016"/>
    </location>
</feature>
<dbReference type="SUPFAM" id="SSF103481">
    <property type="entry name" value="Multidrug resistance efflux transporter EmrE"/>
    <property type="match status" value="5"/>
</dbReference>
<dbReference type="EMBL" id="AP019299">
    <property type="protein sequence ID" value="BBH00382.1"/>
    <property type="molecule type" value="Genomic_DNA"/>
</dbReference>
<keyword evidence="5 6" id="KW-0472">Membrane</keyword>
<feature type="transmembrane region" description="Helical" evidence="6">
    <location>
        <begin position="85"/>
        <end position="107"/>
    </location>
</feature>
<feature type="transmembrane region" description="Helical" evidence="6">
    <location>
        <begin position="783"/>
        <end position="803"/>
    </location>
</feature>
<gene>
    <name evidence="8" type="ORF">Prudu_010357</name>
</gene>
<feature type="transmembrane region" description="Helical" evidence="6">
    <location>
        <begin position="650"/>
        <end position="670"/>
    </location>
</feature>
<evidence type="ECO:0000256" key="6">
    <source>
        <dbReference type="SAM" id="Phobius"/>
    </source>
</evidence>
<dbReference type="Pfam" id="PF00892">
    <property type="entry name" value="EamA"/>
    <property type="match status" value="4"/>
</dbReference>
<dbReference type="PANTHER" id="PTHR31218">
    <property type="entry name" value="WAT1-RELATED PROTEIN"/>
    <property type="match status" value="1"/>
</dbReference>
<feature type="domain" description="EamA" evidence="7">
    <location>
        <begin position="408"/>
        <end position="525"/>
    </location>
</feature>
<feature type="transmembrane region" description="Helical" evidence="6">
    <location>
        <begin position="113"/>
        <end position="133"/>
    </location>
</feature>
<feature type="transmembrane region" description="Helical" evidence="6">
    <location>
        <begin position="882"/>
        <end position="900"/>
    </location>
</feature>
<proteinExistence type="inferred from homology"/>
<dbReference type="InterPro" id="IPR030184">
    <property type="entry name" value="WAT1-related"/>
</dbReference>
<feature type="transmembrane region" description="Helical" evidence="6">
    <location>
        <begin position="619"/>
        <end position="638"/>
    </location>
</feature>
<feature type="transmembrane region" description="Helical" evidence="6">
    <location>
        <begin position="677"/>
        <end position="696"/>
    </location>
</feature>
<name>A0A4Y1R8D5_PRUDU</name>
<feature type="transmembrane region" description="Helical" evidence="6">
    <location>
        <begin position="145"/>
        <end position="165"/>
    </location>
</feature>
<feature type="transmembrane region" description="Helical" evidence="6">
    <location>
        <begin position="289"/>
        <end position="309"/>
    </location>
</feature>
<evidence type="ECO:0000256" key="3">
    <source>
        <dbReference type="ARBA" id="ARBA00022692"/>
    </source>
</evidence>